<dbReference type="Gene3D" id="2.80.10.50">
    <property type="match status" value="4"/>
</dbReference>
<dbReference type="InterPro" id="IPR024703">
    <property type="entry name" value="Fascin_metazoans"/>
</dbReference>
<dbReference type="FunFam" id="2.80.10.50:FF:000008">
    <property type="entry name" value="Fascin"/>
    <property type="match status" value="1"/>
</dbReference>
<dbReference type="FunFam" id="2.80.10.50:FF:000010">
    <property type="entry name" value="Fascin"/>
    <property type="match status" value="1"/>
</dbReference>
<evidence type="ECO:0000313" key="10">
    <source>
        <dbReference type="Proteomes" id="UP000694402"/>
    </source>
</evidence>
<organism evidence="9 10">
    <name type="scientific">Oncorhynchus tshawytscha</name>
    <name type="common">Chinook salmon</name>
    <name type="synonym">Salmo tshawytscha</name>
    <dbReference type="NCBI Taxonomy" id="74940"/>
    <lineage>
        <taxon>Eukaryota</taxon>
        <taxon>Metazoa</taxon>
        <taxon>Chordata</taxon>
        <taxon>Craniata</taxon>
        <taxon>Vertebrata</taxon>
        <taxon>Euteleostomi</taxon>
        <taxon>Actinopterygii</taxon>
        <taxon>Neopterygii</taxon>
        <taxon>Teleostei</taxon>
        <taxon>Protacanthopterygii</taxon>
        <taxon>Salmoniformes</taxon>
        <taxon>Salmonidae</taxon>
        <taxon>Salmoninae</taxon>
        <taxon>Oncorhynchus</taxon>
    </lineage>
</organism>
<dbReference type="GO" id="GO:0016477">
    <property type="term" value="P:cell migration"/>
    <property type="evidence" value="ECO:0007669"/>
    <property type="project" value="TreeGrafter"/>
</dbReference>
<reference evidence="10" key="1">
    <citation type="journal article" date="2018" name="PLoS ONE">
        <title>Chinook salmon (Oncorhynchus tshawytscha) genome and transcriptome.</title>
        <authorList>
            <person name="Christensen K.A."/>
            <person name="Leong J.S."/>
            <person name="Sakhrani D."/>
            <person name="Biagi C.A."/>
            <person name="Minkley D.R."/>
            <person name="Withler R.E."/>
            <person name="Rondeau E.B."/>
            <person name="Koop B.F."/>
            <person name="Devlin R.H."/>
        </authorList>
    </citation>
    <scope>NUCLEOTIDE SEQUENCE [LARGE SCALE GENOMIC DNA]</scope>
</reference>
<protein>
    <recommendedName>
        <fullName evidence="6">Fascin</fullName>
    </recommendedName>
</protein>
<dbReference type="GO" id="GO:0030027">
    <property type="term" value="C:lamellipodium"/>
    <property type="evidence" value="ECO:0007669"/>
    <property type="project" value="TreeGrafter"/>
</dbReference>
<dbReference type="Proteomes" id="UP000694402">
    <property type="component" value="Unassembled WGS sequence"/>
</dbReference>
<evidence type="ECO:0000256" key="6">
    <source>
        <dbReference type="PIRNR" id="PIRNR005682"/>
    </source>
</evidence>
<keyword evidence="5 6" id="KW-0206">Cytoskeleton</keyword>
<dbReference type="PANTHER" id="PTHR10551">
    <property type="entry name" value="FASCIN"/>
    <property type="match status" value="1"/>
</dbReference>
<evidence type="ECO:0000256" key="3">
    <source>
        <dbReference type="ARBA" id="ARBA00022490"/>
    </source>
</evidence>
<feature type="domain" description="Fascin-like" evidence="8">
    <location>
        <begin position="278"/>
        <end position="388"/>
    </location>
</feature>
<proteinExistence type="inferred from homology"/>
<feature type="region of interest" description="Disordered" evidence="7">
    <location>
        <begin position="452"/>
        <end position="480"/>
    </location>
</feature>
<gene>
    <name evidence="9" type="primary">FSCN1</name>
</gene>
<dbReference type="GO" id="GO:0031253">
    <property type="term" value="C:cell projection membrane"/>
    <property type="evidence" value="ECO:0007669"/>
    <property type="project" value="TreeGrafter"/>
</dbReference>
<dbReference type="AlphaFoldDB" id="A0AAZ3PL51"/>
<evidence type="ECO:0000256" key="1">
    <source>
        <dbReference type="ARBA" id="ARBA00004245"/>
    </source>
</evidence>
<dbReference type="GO" id="GO:0005737">
    <property type="term" value="C:cytoplasm"/>
    <property type="evidence" value="ECO:0007669"/>
    <property type="project" value="TreeGrafter"/>
</dbReference>
<evidence type="ECO:0000256" key="5">
    <source>
        <dbReference type="ARBA" id="ARBA00023212"/>
    </source>
</evidence>
<feature type="domain" description="Fascin-like" evidence="8">
    <location>
        <begin position="25"/>
        <end position="141"/>
    </location>
</feature>
<evidence type="ECO:0000256" key="2">
    <source>
        <dbReference type="ARBA" id="ARBA00007415"/>
    </source>
</evidence>
<name>A0AAZ3PL51_ONCTS</name>
<dbReference type="PANTHER" id="PTHR10551:SF39">
    <property type="entry name" value="FASCIN"/>
    <property type="match status" value="1"/>
</dbReference>
<evidence type="ECO:0000256" key="7">
    <source>
        <dbReference type="SAM" id="MobiDB-lite"/>
    </source>
</evidence>
<dbReference type="GO" id="GO:0051015">
    <property type="term" value="F:actin filament binding"/>
    <property type="evidence" value="ECO:0007669"/>
    <property type="project" value="InterPro"/>
</dbReference>
<feature type="domain" description="Fascin-like" evidence="8">
    <location>
        <begin position="151"/>
        <end position="265"/>
    </location>
</feature>
<dbReference type="GO" id="GO:0001726">
    <property type="term" value="C:ruffle"/>
    <property type="evidence" value="ECO:0007669"/>
    <property type="project" value="TreeGrafter"/>
</dbReference>
<dbReference type="GO" id="GO:0005902">
    <property type="term" value="C:microvillus"/>
    <property type="evidence" value="ECO:0007669"/>
    <property type="project" value="TreeGrafter"/>
</dbReference>
<reference evidence="9" key="3">
    <citation type="submission" date="2025-09" db="UniProtKB">
        <authorList>
            <consortium name="Ensembl"/>
        </authorList>
    </citation>
    <scope>IDENTIFICATION</scope>
</reference>
<dbReference type="GO" id="GO:0007163">
    <property type="term" value="P:establishment or maintenance of cell polarity"/>
    <property type="evidence" value="ECO:0007669"/>
    <property type="project" value="TreeGrafter"/>
</dbReference>
<dbReference type="FunFam" id="2.80.10.50:FF:000015">
    <property type="entry name" value="Fascin"/>
    <property type="match status" value="1"/>
</dbReference>
<dbReference type="CDD" id="cd23344">
    <property type="entry name" value="beta-trefoil_FSCN1_rpt1"/>
    <property type="match status" value="1"/>
</dbReference>
<dbReference type="GeneTree" id="ENSGT00950000183157"/>
<comment type="subcellular location">
    <subcellularLocation>
        <location evidence="1 6">Cytoplasm</location>
        <location evidence="1 6">Cytoskeleton</location>
    </subcellularLocation>
</comment>
<dbReference type="GO" id="GO:0030175">
    <property type="term" value="C:filopodium"/>
    <property type="evidence" value="ECO:0007669"/>
    <property type="project" value="TreeGrafter"/>
</dbReference>
<accession>A0AAZ3PL51</accession>
<keyword evidence="10" id="KW-1185">Reference proteome</keyword>
<sequence>MSSNGCCTGGGDVLQIQLGLINAGNKYLTAETFGFKINASAPSLKKKQMWTLEQNTGDTAGDSSSSVVFLRSHLGRYLGTDKDGNVTGESECRGKDCRFVLTAHDDGRWSLLSEPFGRYLGGSEDRISCFAQTVSAAEKWCVHLAMHPQVNLFSLARKRYAHLTSNPDHSEVSIDRDFPWGVDSLVTLVFLDQRYHLQTSDNRFLKNDGSLEAAPDKTTGYTLEFRSGKVAFRDCSGRYLAPSGPSGTMKSGKNSRLGKDEMFSLEQSHPQVVLTAGNERNVSTRQGMDLSANQDEEGDQEVFQVEMSRETGNRKCSFRTAAGKYWTLTSTGGLQCTASTKSSNSHFDLEWCEGKVSLKASNGKYVAAKRNGQLAATVDNAGEAEQFLMKLINRPIIVLRGEHGFIGCRKVGTGTLDSNRSSYDVFQLEFKDGAYSLRGTQTHLHRARRGLQPPRYTDTHTQGPTGPTASEVHRHTYTGPDGAYRARRSLQGPRKIYFICCLSPF</sequence>
<dbReference type="Pfam" id="PF06268">
    <property type="entry name" value="Fascin"/>
    <property type="match status" value="3"/>
</dbReference>
<dbReference type="GO" id="GO:0051017">
    <property type="term" value="P:actin filament bundle assembly"/>
    <property type="evidence" value="ECO:0007669"/>
    <property type="project" value="TreeGrafter"/>
</dbReference>
<keyword evidence="4 6" id="KW-0009">Actin-binding</keyword>
<dbReference type="SUPFAM" id="SSF50405">
    <property type="entry name" value="Actin-crosslinking proteins"/>
    <property type="match status" value="4"/>
</dbReference>
<evidence type="ECO:0000259" key="8">
    <source>
        <dbReference type="Pfam" id="PF06268"/>
    </source>
</evidence>
<dbReference type="InterPro" id="IPR010431">
    <property type="entry name" value="Fascin"/>
</dbReference>
<dbReference type="GO" id="GO:0030426">
    <property type="term" value="C:growth cone"/>
    <property type="evidence" value="ECO:0007669"/>
    <property type="project" value="TreeGrafter"/>
</dbReference>
<reference evidence="9" key="2">
    <citation type="submission" date="2025-08" db="UniProtKB">
        <authorList>
            <consortium name="Ensembl"/>
        </authorList>
    </citation>
    <scope>IDENTIFICATION</scope>
</reference>
<dbReference type="InterPro" id="IPR022768">
    <property type="entry name" value="Fascin-like_dom"/>
</dbReference>
<dbReference type="CDD" id="cd23348">
    <property type="entry name" value="beta-trefoil_FSCN1_rpt2"/>
    <property type="match status" value="1"/>
</dbReference>
<dbReference type="GO" id="GO:0015629">
    <property type="term" value="C:actin cytoskeleton"/>
    <property type="evidence" value="ECO:0007669"/>
    <property type="project" value="TreeGrafter"/>
</dbReference>
<keyword evidence="3 6" id="KW-0963">Cytoplasm</keyword>
<dbReference type="PIRSF" id="PIRSF005682">
    <property type="entry name" value="Fascin"/>
    <property type="match status" value="1"/>
</dbReference>
<dbReference type="GO" id="GO:0030674">
    <property type="term" value="F:protein-macromolecule adaptor activity"/>
    <property type="evidence" value="ECO:0007669"/>
    <property type="project" value="InterPro"/>
</dbReference>
<dbReference type="InterPro" id="IPR008999">
    <property type="entry name" value="Actin-crosslinking"/>
</dbReference>
<dbReference type="Ensembl" id="ENSOTST00005187546.1">
    <property type="protein sequence ID" value="ENSOTSP00005117080.1"/>
    <property type="gene ID" value="ENSOTSG00005075196.1"/>
</dbReference>
<comment type="similarity">
    <text evidence="2 6">Belongs to the fascin family.</text>
</comment>
<feature type="compositionally biased region" description="Polar residues" evidence="7">
    <location>
        <begin position="459"/>
        <end position="468"/>
    </location>
</feature>
<evidence type="ECO:0000313" key="9">
    <source>
        <dbReference type="Ensembl" id="ENSOTSP00005117080.1"/>
    </source>
</evidence>
<evidence type="ECO:0000256" key="4">
    <source>
        <dbReference type="ARBA" id="ARBA00023203"/>
    </source>
</evidence>